<dbReference type="EMBL" id="JACEZS010000022">
    <property type="protein sequence ID" value="MBA5607853.1"/>
    <property type="molecule type" value="Genomic_DNA"/>
</dbReference>
<reference evidence="2 3" key="1">
    <citation type="submission" date="2020-07" db="EMBL/GenBank/DDBJ databases">
        <title>Novel species isolated from subtropical streams in China.</title>
        <authorList>
            <person name="Lu H."/>
        </authorList>
    </citation>
    <scope>NUCLEOTIDE SEQUENCE [LARGE SCALE GENOMIC DNA]</scope>
    <source>
        <strain evidence="2 3">FT3S</strain>
    </source>
</reference>
<feature type="transmembrane region" description="Helical" evidence="1">
    <location>
        <begin position="141"/>
        <end position="162"/>
    </location>
</feature>
<feature type="transmembrane region" description="Helical" evidence="1">
    <location>
        <begin position="12"/>
        <end position="31"/>
    </location>
</feature>
<evidence type="ECO:0000256" key="1">
    <source>
        <dbReference type="SAM" id="Phobius"/>
    </source>
</evidence>
<keyword evidence="1" id="KW-0812">Transmembrane</keyword>
<dbReference type="Proteomes" id="UP000566711">
    <property type="component" value="Unassembled WGS sequence"/>
</dbReference>
<comment type="caution">
    <text evidence="2">The sequence shown here is derived from an EMBL/GenBank/DDBJ whole genome shotgun (WGS) entry which is preliminary data.</text>
</comment>
<keyword evidence="1" id="KW-1133">Transmembrane helix</keyword>
<feature type="transmembrane region" description="Helical" evidence="1">
    <location>
        <begin position="51"/>
        <end position="72"/>
    </location>
</feature>
<dbReference type="Pfam" id="PF14329">
    <property type="entry name" value="DUF4386"/>
    <property type="match status" value="1"/>
</dbReference>
<keyword evidence="1" id="KW-0472">Membrane</keyword>
<feature type="transmembrane region" description="Helical" evidence="1">
    <location>
        <begin position="171"/>
        <end position="192"/>
    </location>
</feature>
<organism evidence="2 3">
    <name type="scientific">Rugamonas fusca</name>
    <dbReference type="NCBI Taxonomy" id="2758568"/>
    <lineage>
        <taxon>Bacteria</taxon>
        <taxon>Pseudomonadati</taxon>
        <taxon>Pseudomonadota</taxon>
        <taxon>Betaproteobacteria</taxon>
        <taxon>Burkholderiales</taxon>
        <taxon>Oxalobacteraceae</taxon>
        <taxon>Telluria group</taxon>
        <taxon>Rugamonas</taxon>
    </lineage>
</organism>
<dbReference type="InterPro" id="IPR025495">
    <property type="entry name" value="DUF4386"/>
</dbReference>
<gene>
    <name evidence="2" type="ORF">H3H36_21075</name>
</gene>
<name>A0A7W2EL18_9BURK</name>
<dbReference type="RefSeq" id="WP_182220051.1">
    <property type="nucleotide sequence ID" value="NZ_JACEZS010000022.1"/>
</dbReference>
<accession>A0A7W2EL18</accession>
<evidence type="ECO:0000313" key="2">
    <source>
        <dbReference type="EMBL" id="MBA5607853.1"/>
    </source>
</evidence>
<protein>
    <submittedName>
        <fullName evidence="2">DUF4386 domain-containing protein</fullName>
    </submittedName>
</protein>
<evidence type="ECO:0000313" key="3">
    <source>
        <dbReference type="Proteomes" id="UP000566711"/>
    </source>
</evidence>
<feature type="transmembrane region" description="Helical" evidence="1">
    <location>
        <begin position="198"/>
        <end position="221"/>
    </location>
</feature>
<proteinExistence type="predicted"/>
<sequence length="235" mass="26085">MNTKNKNTRIAGLVYLLLILIAPFRLIYIPGKLFVDGDAAATINNIATHDMLFRLGLTGDLVTAAISLLLTYTLYRLFKDTDRHVALLMLMLGFMDTPLYFFNALNDMAALLLAHGADFLAGFDQAQRTGLAMLFLRMHGLMTSASEIFWGLWLFPLALLVYRCGFIARFVAVWLAINGVAYLALSLTGLLLPQYNDMVANFAFPCQLGEVAFMLWILVLGARPRLAAMPRARAA</sequence>
<dbReference type="AlphaFoldDB" id="A0A7W2EL18"/>
<keyword evidence="3" id="KW-1185">Reference proteome</keyword>